<dbReference type="eggNOG" id="arCOG12613">
    <property type="taxonomic scope" value="Archaea"/>
</dbReference>
<sequence>MNKKIIFLACVIGIALLSVSYISAESDVDTSDWVNITVNDINFQIPPEYGGGRNASGDYLFNNVFTFGLVALENNKSFRNNYGYEATNEENYDVEEMEIDGHHAVAYYSNRSIVNHTVTYLYFESNGTFYALSYDGDDVNSSMKKIVSYSPKSKLSKEEFNEKLNKAQEEYIEDQIEQEEAYQYEQAYREGYNQGRSDSRGGELLGYYFFYKLGQRSRY</sequence>
<keyword evidence="2" id="KW-1185">Reference proteome</keyword>
<evidence type="ECO:0000313" key="2">
    <source>
        <dbReference type="Proteomes" id="UP000008680"/>
    </source>
</evidence>
<dbReference type="Proteomes" id="UP000008680">
    <property type="component" value="Chromosome"/>
</dbReference>
<evidence type="ECO:0000313" key="1">
    <source>
        <dbReference type="EMBL" id="ADC45981.1"/>
    </source>
</evidence>
<proteinExistence type="predicted"/>
<organism evidence="1 2">
    <name type="scientific">Methanobrevibacter ruminantium (strain ATCC 35063 / DSM 1093 / JCM 13430 / OCM 146 / M1)</name>
    <name type="common">Methanobacterium ruminantium</name>
    <dbReference type="NCBI Taxonomy" id="634498"/>
    <lineage>
        <taxon>Archaea</taxon>
        <taxon>Methanobacteriati</taxon>
        <taxon>Methanobacteriota</taxon>
        <taxon>Methanomada group</taxon>
        <taxon>Methanobacteria</taxon>
        <taxon>Methanobacteriales</taxon>
        <taxon>Methanobacteriaceae</taxon>
        <taxon>Methanobrevibacter</taxon>
    </lineage>
</organism>
<protein>
    <submittedName>
        <fullName evidence="1">Uncharacterized protein</fullName>
    </submittedName>
</protein>
<accession>D3DYR1</accession>
<dbReference type="EMBL" id="CP001719">
    <property type="protein sequence ID" value="ADC45981.1"/>
    <property type="molecule type" value="Genomic_DNA"/>
</dbReference>
<dbReference type="PATRIC" id="fig|634498.28.peg.133"/>
<dbReference type="KEGG" id="mru:mru_0129"/>
<gene>
    <name evidence="1" type="ordered locus">mru_0129</name>
</gene>
<reference evidence="1 2" key="1">
    <citation type="journal article" date="2010" name="PLoS ONE">
        <title>The genome sequence of the rumen methanogen Methanobrevibacter ruminantium reveals new possibilities for controlling ruminant methane emissions.</title>
        <authorList>
            <person name="Leahy S.C."/>
            <person name="Kelly W.J."/>
            <person name="Altermann E."/>
            <person name="Ronimus R.S."/>
            <person name="Yeoman C.J."/>
            <person name="Pacheco D.M."/>
            <person name="Li D."/>
            <person name="Kong Z."/>
            <person name="McTavish S."/>
            <person name="Sang C."/>
            <person name="Lambie S.C."/>
            <person name="Janssen P.H."/>
            <person name="Dey D."/>
            <person name="Attwood G.T."/>
        </authorList>
    </citation>
    <scope>NUCLEOTIDE SEQUENCE [LARGE SCALE GENOMIC DNA]</scope>
    <source>
        <strain evidence="2">ATCC 35063 / DSM 1093 / JCM 13430 / OCM 146 / M1</strain>
    </source>
</reference>
<name>D3DYR1_METRM</name>
<dbReference type="HOGENOM" id="CLU_109675_0_0_2"/>
<dbReference type="AlphaFoldDB" id="D3DYR1"/>